<comment type="subcellular location">
    <subcellularLocation>
        <location evidence="1">Cell membrane</location>
        <topology evidence="1">Multi-pass membrane protein</topology>
    </subcellularLocation>
</comment>
<evidence type="ECO:0000259" key="8">
    <source>
        <dbReference type="Pfam" id="PF12704"/>
    </source>
</evidence>
<dbReference type="AlphaFoldDB" id="A0A3N4PLS2"/>
<feature type="transmembrane region" description="Helical" evidence="6">
    <location>
        <begin position="719"/>
        <end position="745"/>
    </location>
</feature>
<feature type="domain" description="MacB-like periplasmic core" evidence="8">
    <location>
        <begin position="432"/>
        <end position="631"/>
    </location>
</feature>
<organism evidence="9 10">
    <name type="scientific">Chitinophaga lutea</name>
    <dbReference type="NCBI Taxonomy" id="2488634"/>
    <lineage>
        <taxon>Bacteria</taxon>
        <taxon>Pseudomonadati</taxon>
        <taxon>Bacteroidota</taxon>
        <taxon>Chitinophagia</taxon>
        <taxon>Chitinophagales</taxon>
        <taxon>Chitinophagaceae</taxon>
        <taxon>Chitinophaga</taxon>
    </lineage>
</organism>
<evidence type="ECO:0000256" key="6">
    <source>
        <dbReference type="SAM" id="Phobius"/>
    </source>
</evidence>
<sequence>MLKNYFSIAWRNIRKNGLYSVVNITGLSIGIAFTLLIAVYIWSETKVNGGLREAGQQYILQSKWKDASQGYKEATMGPLPRMLKEQYPHLVKNYFRIDGVTTNVSKGEKSFRQEVAICDTTLLDMYGFKLLHGHPATAFSAPFSTVVTAECAQKYFGKTDVIGESLTVESFSGTRQEFQITGVMAPTAKNTVTHWADAPQQLFIPLANQPYFNRMPLDDWNNQYTLGFIELQPGVQPSALDKPLRDILRAHASPAIVSALQPYMVGLKEYYLVYNNGMVKKMLYALSLIALFILLMAMINFVNMSISRSASRMKEIGIRKVMGGLKRQLIIQFLTESVLLVFFATVLALAICIPLGSFFGSIVGSKLPAAGTLPLYFFVLPFVLAVLTGVIAGLYPALVLTSLRSVDSLKGKLTGVKDHVLLRKSLVAFQFGTAIVVLVSAILVSKQTDLFFSDHLGYDKDMIVAAQVPRDWTPQGVRRMENVRNQLAAMPEVQSVTLAFELPNGNNSGSFSMYRAGTDSTTAVPSKILMTDERYAATYAIPMAAGRFFGENDSMKTVINRTQAAALGWKDPAEAVGRQVRVPGDPFVYTVSGVTEDFHFSSMQEAISPISFLHVKRTSTYRFLALKMKPGNIGHTIGAIEKKWAALMPGAPFEYVFIDDALKKLYRTELQMKKAFYTATGISLIIVLLGVLGLISLSVQKRTREIGIRKVLGASVQGIIALFMKEFAVVMVAAVVSACPVAYWFMNNWLNGYVYRIGITAQPFIITIGLLGALTALLIVTQTVKTALANPTKSLRTD</sequence>
<keyword evidence="5 6" id="KW-0472">Membrane</keyword>
<evidence type="ECO:0000256" key="1">
    <source>
        <dbReference type="ARBA" id="ARBA00004651"/>
    </source>
</evidence>
<reference evidence="9 10" key="1">
    <citation type="submission" date="2018-11" db="EMBL/GenBank/DDBJ databases">
        <title>Chitinophaga lutea sp.nov., isolate from arsenic contaminated soil.</title>
        <authorList>
            <person name="Zong Y."/>
        </authorList>
    </citation>
    <scope>NUCLEOTIDE SEQUENCE [LARGE SCALE GENOMIC DNA]</scope>
    <source>
        <strain evidence="9 10">ZY74</strain>
    </source>
</reference>
<feature type="transmembrane region" description="Helical" evidence="6">
    <location>
        <begin position="282"/>
        <end position="303"/>
    </location>
</feature>
<feature type="transmembrane region" description="Helical" evidence="6">
    <location>
        <begin position="757"/>
        <end position="780"/>
    </location>
</feature>
<feature type="transmembrane region" description="Helical" evidence="6">
    <location>
        <begin position="421"/>
        <end position="444"/>
    </location>
</feature>
<keyword evidence="10" id="KW-1185">Reference proteome</keyword>
<accession>A0A3N4PLS2</accession>
<evidence type="ECO:0000313" key="10">
    <source>
        <dbReference type="Proteomes" id="UP000278351"/>
    </source>
</evidence>
<dbReference type="GO" id="GO:0005886">
    <property type="term" value="C:plasma membrane"/>
    <property type="evidence" value="ECO:0007669"/>
    <property type="project" value="UniProtKB-SubCell"/>
</dbReference>
<dbReference type="OrthoDB" id="1451596at2"/>
<feature type="transmembrane region" description="Helical" evidence="6">
    <location>
        <begin position="675"/>
        <end position="699"/>
    </location>
</feature>
<dbReference type="RefSeq" id="WP_123847509.1">
    <property type="nucleotide sequence ID" value="NZ_RPDH01000002.1"/>
</dbReference>
<evidence type="ECO:0000313" key="9">
    <source>
        <dbReference type="EMBL" id="RPE08508.1"/>
    </source>
</evidence>
<dbReference type="EMBL" id="RPDH01000002">
    <property type="protein sequence ID" value="RPE08508.1"/>
    <property type="molecule type" value="Genomic_DNA"/>
</dbReference>
<dbReference type="InterPro" id="IPR025857">
    <property type="entry name" value="MacB_PCD"/>
</dbReference>
<feature type="transmembrane region" description="Helical" evidence="6">
    <location>
        <begin position="21"/>
        <end position="42"/>
    </location>
</feature>
<keyword evidence="2" id="KW-1003">Cell membrane</keyword>
<dbReference type="Pfam" id="PF12704">
    <property type="entry name" value="MacB_PCD"/>
    <property type="match status" value="2"/>
</dbReference>
<comment type="caution">
    <text evidence="9">The sequence shown here is derived from an EMBL/GenBank/DDBJ whole genome shotgun (WGS) entry which is preliminary data.</text>
</comment>
<evidence type="ECO:0000256" key="4">
    <source>
        <dbReference type="ARBA" id="ARBA00022989"/>
    </source>
</evidence>
<protein>
    <submittedName>
        <fullName evidence="9">ABC transporter permease</fullName>
    </submittedName>
</protein>
<dbReference type="Proteomes" id="UP000278351">
    <property type="component" value="Unassembled WGS sequence"/>
</dbReference>
<gene>
    <name evidence="9" type="ORF">EGT74_15800</name>
</gene>
<evidence type="ECO:0000256" key="2">
    <source>
        <dbReference type="ARBA" id="ARBA00022475"/>
    </source>
</evidence>
<dbReference type="Pfam" id="PF02687">
    <property type="entry name" value="FtsX"/>
    <property type="match status" value="2"/>
</dbReference>
<dbReference type="InterPro" id="IPR003838">
    <property type="entry name" value="ABC3_permease_C"/>
</dbReference>
<dbReference type="PANTHER" id="PTHR30572:SF18">
    <property type="entry name" value="ABC-TYPE MACROLIDE FAMILY EXPORT SYSTEM PERMEASE COMPONENT 2"/>
    <property type="match status" value="1"/>
</dbReference>
<dbReference type="InterPro" id="IPR050250">
    <property type="entry name" value="Macrolide_Exporter_MacB"/>
</dbReference>
<keyword evidence="4 6" id="KW-1133">Transmembrane helix</keyword>
<feature type="transmembrane region" description="Helical" evidence="6">
    <location>
        <begin position="376"/>
        <end position="400"/>
    </location>
</feature>
<feature type="domain" description="ABC3 transporter permease C-terminal" evidence="7">
    <location>
        <begin position="288"/>
        <end position="401"/>
    </location>
</feature>
<dbReference type="GO" id="GO:0022857">
    <property type="term" value="F:transmembrane transporter activity"/>
    <property type="evidence" value="ECO:0007669"/>
    <property type="project" value="TreeGrafter"/>
</dbReference>
<feature type="transmembrane region" description="Helical" evidence="6">
    <location>
        <begin position="329"/>
        <end position="356"/>
    </location>
</feature>
<keyword evidence="3 6" id="KW-0812">Transmembrane</keyword>
<proteinExistence type="predicted"/>
<evidence type="ECO:0000259" key="7">
    <source>
        <dbReference type="Pfam" id="PF02687"/>
    </source>
</evidence>
<dbReference type="PANTHER" id="PTHR30572">
    <property type="entry name" value="MEMBRANE COMPONENT OF TRANSPORTER-RELATED"/>
    <property type="match status" value="1"/>
</dbReference>
<feature type="domain" description="MacB-like periplasmic core" evidence="8">
    <location>
        <begin position="20"/>
        <end position="245"/>
    </location>
</feature>
<evidence type="ECO:0000256" key="3">
    <source>
        <dbReference type="ARBA" id="ARBA00022692"/>
    </source>
</evidence>
<feature type="domain" description="ABC3 transporter permease C-terminal" evidence="7">
    <location>
        <begin position="679"/>
        <end position="780"/>
    </location>
</feature>
<name>A0A3N4PLS2_9BACT</name>
<evidence type="ECO:0000256" key="5">
    <source>
        <dbReference type="ARBA" id="ARBA00023136"/>
    </source>
</evidence>